<evidence type="ECO:0000313" key="10">
    <source>
        <dbReference type="EMBL" id="UOE26029.1"/>
    </source>
</evidence>
<dbReference type="InterPro" id="IPR011527">
    <property type="entry name" value="ABC1_TM_dom"/>
</dbReference>
<dbReference type="CDD" id="cd03228">
    <property type="entry name" value="ABCC_MRP_Like"/>
    <property type="match status" value="1"/>
</dbReference>
<evidence type="ECO:0000256" key="2">
    <source>
        <dbReference type="ARBA" id="ARBA00022692"/>
    </source>
</evidence>
<evidence type="ECO:0000259" key="8">
    <source>
        <dbReference type="PROSITE" id="PS50893"/>
    </source>
</evidence>
<dbReference type="InterPro" id="IPR027417">
    <property type="entry name" value="P-loop_NTPase"/>
</dbReference>
<keyword evidence="5 7" id="KW-1133">Transmembrane helix</keyword>
<comment type="subcellular location">
    <subcellularLocation>
        <location evidence="1">Cell membrane</location>
        <topology evidence="1">Multi-pass membrane protein</topology>
    </subcellularLocation>
</comment>
<name>A0ABY4AT35_9MICO</name>
<evidence type="ECO:0000256" key="6">
    <source>
        <dbReference type="ARBA" id="ARBA00023136"/>
    </source>
</evidence>
<evidence type="ECO:0000256" key="5">
    <source>
        <dbReference type="ARBA" id="ARBA00022989"/>
    </source>
</evidence>
<evidence type="ECO:0000259" key="9">
    <source>
        <dbReference type="PROSITE" id="PS50929"/>
    </source>
</evidence>
<dbReference type="PROSITE" id="PS50893">
    <property type="entry name" value="ABC_TRANSPORTER_2"/>
    <property type="match status" value="1"/>
</dbReference>
<keyword evidence="2 7" id="KW-0812">Transmembrane</keyword>
<dbReference type="Gene3D" id="1.20.1560.10">
    <property type="entry name" value="ABC transporter type 1, transmembrane domain"/>
    <property type="match status" value="1"/>
</dbReference>
<feature type="transmembrane region" description="Helical" evidence="7">
    <location>
        <begin position="251"/>
        <end position="272"/>
    </location>
</feature>
<evidence type="ECO:0000256" key="3">
    <source>
        <dbReference type="ARBA" id="ARBA00022741"/>
    </source>
</evidence>
<dbReference type="GO" id="GO:0005524">
    <property type="term" value="F:ATP binding"/>
    <property type="evidence" value="ECO:0007669"/>
    <property type="project" value="UniProtKB-KW"/>
</dbReference>
<dbReference type="PROSITE" id="PS00211">
    <property type="entry name" value="ABC_TRANSPORTER_1"/>
    <property type="match status" value="1"/>
</dbReference>
<keyword evidence="4 10" id="KW-0067">ATP-binding</keyword>
<dbReference type="InterPro" id="IPR003439">
    <property type="entry name" value="ABC_transporter-like_ATP-bd"/>
</dbReference>
<dbReference type="PANTHER" id="PTHR24221">
    <property type="entry name" value="ATP-BINDING CASSETTE SUB-FAMILY B"/>
    <property type="match status" value="1"/>
</dbReference>
<feature type="transmembrane region" description="Helical" evidence="7">
    <location>
        <begin position="21"/>
        <end position="50"/>
    </location>
</feature>
<evidence type="ECO:0000256" key="4">
    <source>
        <dbReference type="ARBA" id="ARBA00022840"/>
    </source>
</evidence>
<dbReference type="SMART" id="SM00382">
    <property type="entry name" value="AAA"/>
    <property type="match status" value="1"/>
</dbReference>
<keyword evidence="6 7" id="KW-0472">Membrane</keyword>
<protein>
    <submittedName>
        <fullName evidence="10">ABC transporter ATP-binding protein/permease</fullName>
    </submittedName>
</protein>
<feature type="domain" description="ABC transmembrane type-1" evidence="9">
    <location>
        <begin position="26"/>
        <end position="316"/>
    </location>
</feature>
<gene>
    <name evidence="10" type="ORF">MTP13_17230</name>
</gene>
<evidence type="ECO:0000256" key="1">
    <source>
        <dbReference type="ARBA" id="ARBA00004651"/>
    </source>
</evidence>
<feature type="transmembrane region" description="Helical" evidence="7">
    <location>
        <begin position="174"/>
        <end position="193"/>
    </location>
</feature>
<dbReference type="Proteomes" id="UP000831304">
    <property type="component" value="Chromosome"/>
</dbReference>
<feature type="transmembrane region" description="Helical" evidence="7">
    <location>
        <begin position="278"/>
        <end position="301"/>
    </location>
</feature>
<keyword evidence="11" id="KW-1185">Reference proteome</keyword>
<evidence type="ECO:0000256" key="7">
    <source>
        <dbReference type="SAM" id="Phobius"/>
    </source>
</evidence>
<dbReference type="InterPro" id="IPR017871">
    <property type="entry name" value="ABC_transporter-like_CS"/>
</dbReference>
<reference evidence="10 11" key="1">
    <citation type="submission" date="2022-03" db="EMBL/GenBank/DDBJ databases">
        <title>Agromyces sp. isolated from the gut of P. brevitarsis seulensis larvae.</title>
        <authorList>
            <person name="Won M."/>
            <person name="Kwon S.-W."/>
        </authorList>
    </citation>
    <scope>NUCLEOTIDE SEQUENCE [LARGE SCALE GENOMIC DNA]</scope>
    <source>
        <strain evidence="10 11">KACC 16215</strain>
    </source>
</reference>
<feature type="domain" description="ABC transporter" evidence="8">
    <location>
        <begin position="354"/>
        <end position="590"/>
    </location>
</feature>
<dbReference type="Gene3D" id="3.40.50.300">
    <property type="entry name" value="P-loop containing nucleotide triphosphate hydrolases"/>
    <property type="match status" value="1"/>
</dbReference>
<dbReference type="PANTHER" id="PTHR24221:SF654">
    <property type="entry name" value="ATP-BINDING CASSETTE SUB-FAMILY B MEMBER 6"/>
    <property type="match status" value="1"/>
</dbReference>
<dbReference type="SUPFAM" id="SSF90123">
    <property type="entry name" value="ABC transporter transmembrane region"/>
    <property type="match status" value="1"/>
</dbReference>
<keyword evidence="3" id="KW-0547">Nucleotide-binding</keyword>
<dbReference type="Pfam" id="PF00005">
    <property type="entry name" value="ABC_tran"/>
    <property type="match status" value="1"/>
</dbReference>
<dbReference type="PROSITE" id="PS50929">
    <property type="entry name" value="ABC_TM1F"/>
    <property type="match status" value="1"/>
</dbReference>
<organism evidence="10 11">
    <name type="scientific">Agromyces soli</name>
    <dbReference type="NCBI Taxonomy" id="659012"/>
    <lineage>
        <taxon>Bacteria</taxon>
        <taxon>Bacillati</taxon>
        <taxon>Actinomycetota</taxon>
        <taxon>Actinomycetes</taxon>
        <taxon>Micrococcales</taxon>
        <taxon>Microbacteriaceae</taxon>
        <taxon>Agromyces</taxon>
    </lineage>
</organism>
<dbReference type="InterPro" id="IPR039421">
    <property type="entry name" value="Type_1_exporter"/>
</dbReference>
<dbReference type="RefSeq" id="WP_243568869.1">
    <property type="nucleotide sequence ID" value="NZ_BAAARD010000006.1"/>
</dbReference>
<dbReference type="EMBL" id="CP094533">
    <property type="protein sequence ID" value="UOE26029.1"/>
    <property type="molecule type" value="Genomic_DNA"/>
</dbReference>
<accession>A0ABY4AT35</accession>
<feature type="transmembrane region" description="Helical" evidence="7">
    <location>
        <begin position="142"/>
        <end position="168"/>
    </location>
</feature>
<proteinExistence type="predicted"/>
<sequence>MSIFAIVMRVLDALPAGSKAFLVRYTVATVSLAVLDVVALGLLAVVLPGMISGQPTHLPLVGSVSTMDQYLVIIAIIALVIVLKSALNVLVVRIGTSRFAAHEVAVGDKLLAAYLSTPWAERVRMNSADIVRSVDQGVNATVYGVLIPASSLVSEVVSSAAVIVVLLVAQPATAVTTLVYLGLIALLLSRVIAKRSVHHGRVNREYSFRASRLITEAVATLKEITLRGATSGVETAVHENRTIASRARASVSFLSVVPRFVLESALIIGFALVGGVGWMTGGLTGAISAIALFAVAGFRIVPSLTRFQAILNQMHSNAPFAELVIEEIHKSETRKLETPTADTAELPPRAERTISFDDVSFAYLPGGEPALRDVSLEIPAGSHIALVGASGAGKSTAVDMVLGLLRPTSGEITIGGRPLGSVLNAWRSSIGYVPQEVALFDATIAQNVALNWGADGIDEQRVLRALDRAQLRPLVEAREDGIEGRIGERGMALSGGQRQRLGIARALYNDPSVLVMDEATSALDTSTEAAITEAIQEIGNEVTVITVAHRLATIRDADIVFFFKAGRLEAHGAFDEVVSAVPDFAVQAALAGLAPRSEQE</sequence>
<feature type="transmembrane region" description="Helical" evidence="7">
    <location>
        <begin position="70"/>
        <end position="92"/>
    </location>
</feature>
<dbReference type="InterPro" id="IPR003593">
    <property type="entry name" value="AAA+_ATPase"/>
</dbReference>
<dbReference type="InterPro" id="IPR036640">
    <property type="entry name" value="ABC1_TM_sf"/>
</dbReference>
<evidence type="ECO:0000313" key="11">
    <source>
        <dbReference type="Proteomes" id="UP000831304"/>
    </source>
</evidence>
<dbReference type="SUPFAM" id="SSF52540">
    <property type="entry name" value="P-loop containing nucleoside triphosphate hydrolases"/>
    <property type="match status" value="1"/>
</dbReference>